<sequence length="436" mass="46933">VRFRHGLAGRQVQRLPEGRAQPRVRALPAAAVQALLHHTHGHLHVGRGLATGWGSAGLGAFLECIADAVDTSAAPGGSDGYFNPGGEAIGSSTEVAAAAAQSRTGLQRAGSKWTQMLESARTSARLSELERTGSHEADRLAKHGAALSRYDPQETLLAKGRLFLARRTLKLSIRSEGSCSDDCCARSAAPGRAGQVAPWSFRVLVDARCWVGQVLSTCKVDSIVEALAIRECVRAARSQGWSSLRRTLARFMPRLRRHPLLPGIAPLGLPARGAARGRKRRAAAREALPGEAWLESLDRRCLALRLRREEQRGLQRERCARRQRERCEARVQRVEGRVAGVAAQIAERLEARGRRRAPAPGDCRRPSAAAPRRPRLAERPPKRRAWPRLASPRLAPPRGGGGAGFAGPSRRLLRFGKKGGADFGGGALLMASALGA</sequence>
<proteinExistence type="predicted"/>
<comment type="caution">
    <text evidence="2">The sequence shown here is derived from an EMBL/GenBank/DDBJ whole genome shotgun (WGS) entry which is preliminary data.</text>
</comment>
<organism evidence="2 3">
    <name type="scientific">Prorocentrum cordatum</name>
    <dbReference type="NCBI Taxonomy" id="2364126"/>
    <lineage>
        <taxon>Eukaryota</taxon>
        <taxon>Sar</taxon>
        <taxon>Alveolata</taxon>
        <taxon>Dinophyceae</taxon>
        <taxon>Prorocentrales</taxon>
        <taxon>Prorocentraceae</taxon>
        <taxon>Prorocentrum</taxon>
    </lineage>
</organism>
<feature type="compositionally biased region" description="Low complexity" evidence="1">
    <location>
        <begin position="387"/>
        <end position="397"/>
    </location>
</feature>
<accession>A0ABN9XEY7</accession>
<keyword evidence="3" id="KW-1185">Reference proteome</keyword>
<dbReference type="Proteomes" id="UP001189429">
    <property type="component" value="Unassembled WGS sequence"/>
</dbReference>
<protein>
    <submittedName>
        <fullName evidence="2">Uncharacterized protein</fullName>
    </submittedName>
</protein>
<evidence type="ECO:0000313" key="3">
    <source>
        <dbReference type="Proteomes" id="UP001189429"/>
    </source>
</evidence>
<gene>
    <name evidence="2" type="ORF">PCOR1329_LOCUS75241</name>
</gene>
<feature type="non-terminal residue" evidence="2">
    <location>
        <position position="1"/>
    </location>
</feature>
<evidence type="ECO:0000313" key="2">
    <source>
        <dbReference type="EMBL" id="CAK0896912.1"/>
    </source>
</evidence>
<evidence type="ECO:0000256" key="1">
    <source>
        <dbReference type="SAM" id="MobiDB-lite"/>
    </source>
</evidence>
<dbReference type="EMBL" id="CAUYUJ010020257">
    <property type="protein sequence ID" value="CAK0896912.1"/>
    <property type="molecule type" value="Genomic_DNA"/>
</dbReference>
<feature type="region of interest" description="Disordered" evidence="1">
    <location>
        <begin position="351"/>
        <end position="407"/>
    </location>
</feature>
<reference evidence="2" key="1">
    <citation type="submission" date="2023-10" db="EMBL/GenBank/DDBJ databases">
        <authorList>
            <person name="Chen Y."/>
            <person name="Shah S."/>
            <person name="Dougan E. K."/>
            <person name="Thang M."/>
            <person name="Chan C."/>
        </authorList>
    </citation>
    <scope>NUCLEOTIDE SEQUENCE [LARGE SCALE GENOMIC DNA]</scope>
</reference>
<name>A0ABN9XEY7_9DINO</name>
<feature type="compositionally biased region" description="Low complexity" evidence="1">
    <location>
        <begin position="358"/>
        <end position="371"/>
    </location>
</feature>